<evidence type="ECO:0000313" key="1">
    <source>
        <dbReference type="EMBL" id="EHO71866.1"/>
    </source>
</evidence>
<evidence type="ECO:0008006" key="3">
    <source>
        <dbReference type="Google" id="ProtNLM"/>
    </source>
</evidence>
<reference evidence="1 2" key="1">
    <citation type="submission" date="2011-12" db="EMBL/GenBank/DDBJ databases">
        <title>The Genome Sequence of Prevotella micans F0438.</title>
        <authorList>
            <consortium name="The Broad Institute Genome Sequencing Platform"/>
            <person name="Earl A."/>
            <person name="Ward D."/>
            <person name="Feldgarden M."/>
            <person name="Gevers D."/>
            <person name="Izard J."/>
            <person name="Baranova O.V."/>
            <person name="Blanton J.M."/>
            <person name="Wade W.G."/>
            <person name="Dewhirst F.E."/>
            <person name="Young S.K."/>
            <person name="Zeng Q."/>
            <person name="Gargeya S."/>
            <person name="Fitzgerald M."/>
            <person name="Haas B."/>
            <person name="Abouelleil A."/>
            <person name="Alvarado L."/>
            <person name="Arachchi H.M."/>
            <person name="Berlin A."/>
            <person name="Chapman S.B."/>
            <person name="Gearin G."/>
            <person name="Goldberg J."/>
            <person name="Griggs A."/>
            <person name="Gujja S."/>
            <person name="Hansen M."/>
            <person name="Heiman D."/>
            <person name="Howarth C."/>
            <person name="Larimer J."/>
            <person name="Lui A."/>
            <person name="MacDonald P.J.P."/>
            <person name="McCowen C."/>
            <person name="Montmayeur A."/>
            <person name="Murphy C."/>
            <person name="Neiman D."/>
            <person name="Pearson M."/>
            <person name="Priest M."/>
            <person name="Roberts A."/>
            <person name="Saif S."/>
            <person name="Shea T."/>
            <person name="Sisk P."/>
            <person name="Stolte C."/>
            <person name="Sykes S."/>
            <person name="Wortman J."/>
            <person name="Nusbaum C."/>
            <person name="Birren B."/>
        </authorList>
    </citation>
    <scope>NUCLEOTIDE SEQUENCE [LARGE SCALE GENOMIC DNA]</scope>
    <source>
        <strain evidence="1 2">F0438</strain>
    </source>
</reference>
<dbReference type="PATRIC" id="fig|883158.3.peg.815"/>
<comment type="caution">
    <text evidence="1">The sequence shown here is derived from an EMBL/GenBank/DDBJ whole genome shotgun (WGS) entry which is preliminary data.</text>
</comment>
<evidence type="ECO:0000313" key="2">
    <source>
        <dbReference type="Proteomes" id="UP000016023"/>
    </source>
</evidence>
<dbReference type="EMBL" id="AGWK01000026">
    <property type="protein sequence ID" value="EHO71866.1"/>
    <property type="molecule type" value="Genomic_DNA"/>
</dbReference>
<proteinExistence type="predicted"/>
<dbReference type="AlphaFoldDB" id="H1Q1L9"/>
<keyword evidence="2" id="KW-1185">Reference proteome</keyword>
<organism evidence="1 2">
    <name type="scientific">Prevotella micans F0438</name>
    <dbReference type="NCBI Taxonomy" id="883158"/>
    <lineage>
        <taxon>Bacteria</taxon>
        <taxon>Pseudomonadati</taxon>
        <taxon>Bacteroidota</taxon>
        <taxon>Bacteroidia</taxon>
        <taxon>Bacteroidales</taxon>
        <taxon>Prevotellaceae</taxon>
        <taxon>Prevotella</taxon>
    </lineage>
</organism>
<name>H1Q1L9_9BACT</name>
<dbReference type="Proteomes" id="UP000016023">
    <property type="component" value="Unassembled WGS sequence"/>
</dbReference>
<protein>
    <recommendedName>
        <fullName evidence="3">TGS domain-containing protein</fullName>
    </recommendedName>
</protein>
<accession>H1Q1L9</accession>
<gene>
    <name evidence="1" type="ORF">HMPREF9140_00807</name>
</gene>
<dbReference type="RefSeq" id="WP_006951904.1">
    <property type="nucleotide sequence ID" value="NZ_JH594521.1"/>
</dbReference>
<dbReference type="HOGENOM" id="CLU_2701707_0_0_10"/>
<dbReference type="STRING" id="883158.HMPREF9140_00807"/>
<sequence length="73" mass="8192">MKIKVNGRLIEIFKGATAKDAARRFLVTQGQSLNTLHTIILHDSYGHEIDLDAPLYESTEITVIPRSINESKL</sequence>